<evidence type="ECO:0000256" key="7">
    <source>
        <dbReference type="ARBA" id="ARBA00023235"/>
    </source>
</evidence>
<dbReference type="Gene3D" id="3.30.200.20">
    <property type="entry name" value="Phosphorylase Kinase, domain 1"/>
    <property type="match status" value="1"/>
</dbReference>
<evidence type="ECO:0000256" key="8">
    <source>
        <dbReference type="ARBA" id="ARBA00029321"/>
    </source>
</evidence>
<keyword evidence="7 10" id="KW-0413">Isomerase</keyword>
<evidence type="ECO:0000256" key="10">
    <source>
        <dbReference type="RuleBase" id="RU000612"/>
    </source>
</evidence>
<dbReference type="SMART" id="SM00220">
    <property type="entry name" value="S_TKc"/>
    <property type="match status" value="1"/>
</dbReference>
<dbReference type="InterPro" id="IPR035482">
    <property type="entry name" value="SIS_PGI_2"/>
</dbReference>
<evidence type="ECO:0000256" key="4">
    <source>
        <dbReference type="ARBA" id="ARBA00022432"/>
    </source>
</evidence>
<dbReference type="OrthoDB" id="5831190at2759"/>
<dbReference type="PANTHER" id="PTHR11469">
    <property type="entry name" value="GLUCOSE-6-PHOSPHATE ISOMERASE"/>
    <property type="match status" value="1"/>
</dbReference>
<dbReference type="InterPro" id="IPR011009">
    <property type="entry name" value="Kinase-like_dom_sf"/>
</dbReference>
<sequence>MISSTQAFANAAAAADRIKNVHLIELLADEERNKSMFVAPSDLKGLTLDYSRERLNEASRKALFDLAKEAHLDQKIEDMFNGVKINTTEKRAVLHTALRDPRDAKVTVDGKNVVEDVWRVLDQIKTYSEKVRSGEHRGVTGKVLKNIVCVGIGGSYLGPEFVFEALRTDPEAKKAAEGRTCKFLANVDPIDVERALEGLNAEETLLVVISKTFTTAETMLNAKTVRQWLFDNLGKSPEVVSKHVCACSTALKLTKEFGIDDENVFAFWDWVGGRYSVCSAVGCVPLALQYGFEQVNQFLQGAHMMDEHFRNTKDLTQNIPALMGLIAVWNSTFLGASSTAILPYCQALVRFVAHIQQLDMESNGKRVTLSGHAVDYSTGMVHFGEPGTNGQHSFYQELHQGTTIVPSEFIGFAKSQNPIKLAGEPVSNHDELMSNFFAQPDALAYGKGYDQLDKEGVPSELMEHKYFPGNRPSLSLLFPGACSAKSVGALLALYEHRTMVQSAIWGTNCFDQWGVELGKVLAKSVRAHFANPSSGVANFCGPTQRLLKQYHHLAALKLIVRLLAEVPTRGMRVFVNDRFCVDLSDAAIGRGAFSEVRRGLDLLTGEAVAIKTYMAASQKALDYFTREVRVLDMLKRGPQQSHIAIPEWIDDTRDGGMFIRLLSCTTTEAGTPGPDSHGNLMIVMEMGTETLETYVRKKYCEVSTTRRSESPGNYQFAIDELGEIIVRLIDIVEALHSIDMVHLDLKAENVMRMRDGQWKLIDLGGLMLDGSVISPANGGSITFTPVYASPELGRPMAAYLSGISDPDDEKQIIRVAKSMDVWALGILISKIVLGKEPTAELWKNCMSVAESGSSGEADFYHSIIRYFRPRVSVGKRLAEVDPDLADLILQMMTVDEKTRATIGVLRGHR</sequence>
<dbReference type="InterPro" id="IPR046348">
    <property type="entry name" value="SIS_dom_sf"/>
</dbReference>
<dbReference type="InterPro" id="IPR017441">
    <property type="entry name" value="Protein_kinase_ATP_BS"/>
</dbReference>
<dbReference type="InterPro" id="IPR001672">
    <property type="entry name" value="G6P_Isomerase"/>
</dbReference>
<evidence type="ECO:0000259" key="11">
    <source>
        <dbReference type="PROSITE" id="PS50011"/>
    </source>
</evidence>
<dbReference type="PROSITE" id="PS50011">
    <property type="entry name" value="PROTEIN_KINASE_DOM"/>
    <property type="match status" value="1"/>
</dbReference>
<dbReference type="EMBL" id="JABAHT010000005">
    <property type="protein sequence ID" value="KAF4670868.1"/>
    <property type="molecule type" value="Genomic_DNA"/>
</dbReference>
<comment type="catalytic activity">
    <reaction evidence="8 10">
        <text>alpha-D-glucose 6-phosphate = beta-D-fructose 6-phosphate</text>
        <dbReference type="Rhea" id="RHEA:11816"/>
        <dbReference type="ChEBI" id="CHEBI:57634"/>
        <dbReference type="ChEBI" id="CHEBI:58225"/>
        <dbReference type="EC" id="5.3.1.9"/>
    </reaction>
</comment>
<dbReference type="Pfam" id="PF00069">
    <property type="entry name" value="Pkinase"/>
    <property type="match status" value="1"/>
</dbReference>
<accession>A0A7J6MH11</accession>
<comment type="pathway">
    <text evidence="1 10">Carbohydrate degradation; glycolysis; D-glyceraldehyde 3-phosphate and glycerone phosphate from D-glucose: step 2/4.</text>
</comment>
<comment type="caution">
    <text evidence="12">The sequence shown here is derived from an EMBL/GenBank/DDBJ whole genome shotgun (WGS) entry which is preliminary data.</text>
</comment>
<dbReference type="Pfam" id="PF00342">
    <property type="entry name" value="PGI"/>
    <property type="match status" value="1"/>
</dbReference>
<evidence type="ECO:0000256" key="1">
    <source>
        <dbReference type="ARBA" id="ARBA00004926"/>
    </source>
</evidence>
<dbReference type="GO" id="GO:0006096">
    <property type="term" value="P:glycolytic process"/>
    <property type="evidence" value="ECO:0007669"/>
    <property type="project" value="UniProtKB-UniPathway"/>
</dbReference>
<dbReference type="InterPro" id="IPR000719">
    <property type="entry name" value="Prot_kinase_dom"/>
</dbReference>
<keyword evidence="5" id="KW-0963">Cytoplasm</keyword>
<dbReference type="InterPro" id="IPR023096">
    <property type="entry name" value="G6P_Isomerase_C"/>
</dbReference>
<dbReference type="GO" id="GO:0048029">
    <property type="term" value="F:monosaccharide binding"/>
    <property type="evidence" value="ECO:0007669"/>
    <property type="project" value="TreeGrafter"/>
</dbReference>
<evidence type="ECO:0000256" key="5">
    <source>
        <dbReference type="ARBA" id="ARBA00022490"/>
    </source>
</evidence>
<proteinExistence type="inferred from homology"/>
<dbReference type="Gene3D" id="1.10.1390.10">
    <property type="match status" value="1"/>
</dbReference>
<dbReference type="Gene3D" id="1.10.510.10">
    <property type="entry name" value="Transferase(Phosphotransferase) domain 1"/>
    <property type="match status" value="1"/>
</dbReference>
<dbReference type="SUPFAM" id="SSF56112">
    <property type="entry name" value="Protein kinase-like (PK-like)"/>
    <property type="match status" value="1"/>
</dbReference>
<dbReference type="InterPro" id="IPR035476">
    <property type="entry name" value="SIS_PGI_1"/>
</dbReference>
<evidence type="ECO:0000313" key="13">
    <source>
        <dbReference type="Proteomes" id="UP000570595"/>
    </source>
</evidence>
<dbReference type="SUPFAM" id="SSF53697">
    <property type="entry name" value="SIS domain"/>
    <property type="match status" value="1"/>
</dbReference>
<keyword evidence="9" id="KW-0547">Nucleotide-binding</keyword>
<dbReference type="NCBIfam" id="NF001211">
    <property type="entry name" value="PRK00179.1"/>
    <property type="match status" value="1"/>
</dbReference>
<reference evidence="12 13" key="1">
    <citation type="submission" date="2020-04" db="EMBL/GenBank/DDBJ databases">
        <title>Perkinsus olseni comparative genomics.</title>
        <authorList>
            <person name="Bogema D.R."/>
        </authorList>
    </citation>
    <scope>NUCLEOTIDE SEQUENCE [LARGE SCALE GENOMIC DNA]</scope>
    <source>
        <strain evidence="12">ATCC PRA-179</strain>
    </source>
</reference>
<dbReference type="Proteomes" id="UP000570595">
    <property type="component" value="Unassembled WGS sequence"/>
</dbReference>
<dbReference type="FunFam" id="3.40.50.10490:FF:000018">
    <property type="entry name" value="Glucose-6-phosphate isomerase"/>
    <property type="match status" value="1"/>
</dbReference>
<gene>
    <name evidence="12" type="ORF">FOZ61_007879</name>
</gene>
<name>A0A7J6MH11_PEROL</name>
<dbReference type="Gene3D" id="3.40.50.10490">
    <property type="entry name" value="Glucose-6-phosphate isomerase like protein, domain 1"/>
    <property type="match status" value="2"/>
</dbReference>
<dbReference type="PROSITE" id="PS00174">
    <property type="entry name" value="P_GLUCOSE_ISOMERASE_2"/>
    <property type="match status" value="1"/>
</dbReference>
<comment type="similarity">
    <text evidence="2 10">Belongs to the GPI family.</text>
</comment>
<dbReference type="HAMAP" id="MF_00473">
    <property type="entry name" value="G6P_isomerase"/>
    <property type="match status" value="1"/>
</dbReference>
<dbReference type="CDD" id="cd05016">
    <property type="entry name" value="SIS_PGI_2"/>
    <property type="match status" value="1"/>
</dbReference>
<dbReference type="GO" id="GO:0006094">
    <property type="term" value="P:gluconeogenesis"/>
    <property type="evidence" value="ECO:0007669"/>
    <property type="project" value="UniProtKB-KW"/>
</dbReference>
<evidence type="ECO:0000256" key="9">
    <source>
        <dbReference type="PROSITE-ProRule" id="PRU10141"/>
    </source>
</evidence>
<keyword evidence="6 10" id="KW-0324">Glycolysis</keyword>
<dbReference type="GO" id="GO:0005829">
    <property type="term" value="C:cytosol"/>
    <property type="evidence" value="ECO:0007669"/>
    <property type="project" value="TreeGrafter"/>
</dbReference>
<dbReference type="AlphaFoldDB" id="A0A7J6MH11"/>
<feature type="domain" description="Protein kinase" evidence="11">
    <location>
        <begin position="582"/>
        <end position="909"/>
    </location>
</feature>
<keyword evidence="4 10" id="KW-0312">Gluconeogenesis</keyword>
<dbReference type="GO" id="GO:0051156">
    <property type="term" value="P:glucose 6-phosphate metabolic process"/>
    <property type="evidence" value="ECO:0007669"/>
    <property type="project" value="TreeGrafter"/>
</dbReference>
<dbReference type="PROSITE" id="PS00107">
    <property type="entry name" value="PROTEIN_KINASE_ATP"/>
    <property type="match status" value="1"/>
</dbReference>
<dbReference type="CDD" id="cd05015">
    <property type="entry name" value="SIS_PGI_1"/>
    <property type="match status" value="1"/>
</dbReference>
<evidence type="ECO:0000256" key="2">
    <source>
        <dbReference type="ARBA" id="ARBA00006604"/>
    </source>
</evidence>
<feature type="binding site" evidence="9">
    <location>
        <position position="611"/>
    </location>
    <ligand>
        <name>ATP</name>
        <dbReference type="ChEBI" id="CHEBI:30616"/>
    </ligand>
</feature>
<dbReference type="GO" id="GO:0005524">
    <property type="term" value="F:ATP binding"/>
    <property type="evidence" value="ECO:0007669"/>
    <property type="project" value="UniProtKB-UniRule"/>
</dbReference>
<keyword evidence="9" id="KW-0067">ATP-binding</keyword>
<dbReference type="EC" id="5.3.1.9" evidence="3 10"/>
<evidence type="ECO:0000256" key="3">
    <source>
        <dbReference type="ARBA" id="ARBA00011952"/>
    </source>
</evidence>
<dbReference type="PROSITE" id="PS51463">
    <property type="entry name" value="P_GLUCOSE_ISOMERASE_3"/>
    <property type="match status" value="1"/>
</dbReference>
<dbReference type="InterPro" id="IPR018189">
    <property type="entry name" value="Phosphoglucose_isomerase_CS"/>
</dbReference>
<organism evidence="12 13">
    <name type="scientific">Perkinsus olseni</name>
    <name type="common">Perkinsus atlanticus</name>
    <dbReference type="NCBI Taxonomy" id="32597"/>
    <lineage>
        <taxon>Eukaryota</taxon>
        <taxon>Sar</taxon>
        <taxon>Alveolata</taxon>
        <taxon>Perkinsozoa</taxon>
        <taxon>Perkinsea</taxon>
        <taxon>Perkinsida</taxon>
        <taxon>Perkinsidae</taxon>
        <taxon>Perkinsus</taxon>
    </lineage>
</organism>
<protein>
    <recommendedName>
        <fullName evidence="3 10">Glucose-6-phosphate isomerase</fullName>
        <ecNumber evidence="3 10">5.3.1.9</ecNumber>
    </recommendedName>
</protein>
<dbReference type="PRINTS" id="PR00662">
    <property type="entry name" value="G6PISOMERASE"/>
</dbReference>
<evidence type="ECO:0000256" key="6">
    <source>
        <dbReference type="ARBA" id="ARBA00023152"/>
    </source>
</evidence>
<dbReference type="UniPathway" id="UPA00109">
    <property type="reaction ID" value="UER00181"/>
</dbReference>
<evidence type="ECO:0000313" key="12">
    <source>
        <dbReference type="EMBL" id="KAF4670868.1"/>
    </source>
</evidence>
<dbReference type="GO" id="GO:0004347">
    <property type="term" value="F:glucose-6-phosphate isomerase activity"/>
    <property type="evidence" value="ECO:0007669"/>
    <property type="project" value="UniProtKB-EC"/>
</dbReference>
<dbReference type="GO" id="GO:0004672">
    <property type="term" value="F:protein kinase activity"/>
    <property type="evidence" value="ECO:0007669"/>
    <property type="project" value="InterPro"/>
</dbReference>
<dbReference type="PANTHER" id="PTHR11469:SF1">
    <property type="entry name" value="GLUCOSE-6-PHOSPHATE ISOMERASE"/>
    <property type="match status" value="1"/>
</dbReference>
<dbReference type="PROSITE" id="PS00765">
    <property type="entry name" value="P_GLUCOSE_ISOMERASE_1"/>
    <property type="match status" value="1"/>
</dbReference>